<name>A0AAU8CX02_9HYPH</name>
<accession>A0AAU8CX02</accession>
<protein>
    <submittedName>
        <fullName evidence="2">VOC family protein</fullName>
    </submittedName>
</protein>
<proteinExistence type="predicted"/>
<dbReference type="Gene3D" id="3.10.180.10">
    <property type="entry name" value="2,3-Dihydroxybiphenyl 1,2-Dioxygenase, domain 1"/>
    <property type="match status" value="1"/>
</dbReference>
<gene>
    <name evidence="2" type="ORF">ABVK50_09765</name>
</gene>
<evidence type="ECO:0000313" key="2">
    <source>
        <dbReference type="EMBL" id="XCG50734.1"/>
    </source>
</evidence>
<dbReference type="PROSITE" id="PS51819">
    <property type="entry name" value="VOC"/>
    <property type="match status" value="1"/>
</dbReference>
<feature type="domain" description="VOC" evidence="1">
    <location>
        <begin position="6"/>
        <end position="121"/>
    </location>
</feature>
<dbReference type="PANTHER" id="PTHR33993:SF2">
    <property type="entry name" value="VOC DOMAIN-CONTAINING PROTEIN"/>
    <property type="match status" value="1"/>
</dbReference>
<dbReference type="SUPFAM" id="SSF54593">
    <property type="entry name" value="Glyoxalase/Bleomycin resistance protein/Dihydroxybiphenyl dioxygenase"/>
    <property type="match status" value="1"/>
</dbReference>
<dbReference type="InterPro" id="IPR029068">
    <property type="entry name" value="Glyas_Bleomycin-R_OHBP_Dase"/>
</dbReference>
<dbReference type="EMBL" id="CP159253">
    <property type="protein sequence ID" value="XCG50734.1"/>
    <property type="molecule type" value="Genomic_DNA"/>
</dbReference>
<reference evidence="2" key="1">
    <citation type="submission" date="2024-06" db="EMBL/GenBank/DDBJ databases">
        <title>Mesorhizobium karijinii sp. nov., a symbiont of the iconic Swainsona formosa from arid Australia.</title>
        <authorList>
            <person name="Hill Y.J."/>
            <person name="Watkin E.L.J."/>
            <person name="O'Hara G.W."/>
            <person name="Terpolilli J."/>
            <person name="Tye M.L."/>
            <person name="Kohlmeier M.G."/>
        </authorList>
    </citation>
    <scope>NUCLEOTIDE SEQUENCE</scope>
    <source>
        <strain evidence="2">WSM2240</strain>
    </source>
</reference>
<dbReference type="InterPro" id="IPR004360">
    <property type="entry name" value="Glyas_Fos-R_dOase_dom"/>
</dbReference>
<dbReference type="RefSeq" id="WP_353641742.1">
    <property type="nucleotide sequence ID" value="NZ_CP159253.1"/>
</dbReference>
<dbReference type="InterPro" id="IPR037523">
    <property type="entry name" value="VOC_core"/>
</dbReference>
<dbReference type="Pfam" id="PF00903">
    <property type="entry name" value="Glyoxalase"/>
    <property type="match status" value="1"/>
</dbReference>
<organism evidence="2">
    <name type="scientific">Mesorhizobium sp. WSM2240</name>
    <dbReference type="NCBI Taxonomy" id="3228851"/>
    <lineage>
        <taxon>Bacteria</taxon>
        <taxon>Pseudomonadati</taxon>
        <taxon>Pseudomonadota</taxon>
        <taxon>Alphaproteobacteria</taxon>
        <taxon>Hyphomicrobiales</taxon>
        <taxon>Phyllobacteriaceae</taxon>
        <taxon>Mesorhizobium</taxon>
    </lineage>
</organism>
<dbReference type="InterPro" id="IPR052164">
    <property type="entry name" value="Anthracycline_SecMetBiosynth"/>
</dbReference>
<dbReference type="AlphaFoldDB" id="A0AAU8CX02"/>
<sequence>MNLFKGINVVSIPVSDLDRARDFYRNVLGFGEPLYDLPEAGWIEFSSGREGAGNVSVTLAEPGWRPSTGTTLVLDVEDCHAAVEELRRRGVTCDDPQVFPGYVTFASFHDPFGNRLQMCSPDAVLRS</sequence>
<evidence type="ECO:0000259" key="1">
    <source>
        <dbReference type="PROSITE" id="PS51819"/>
    </source>
</evidence>
<dbReference type="PANTHER" id="PTHR33993">
    <property type="entry name" value="GLYOXALASE-RELATED"/>
    <property type="match status" value="1"/>
</dbReference>